<dbReference type="PRINTS" id="PR00081">
    <property type="entry name" value="GDHRDH"/>
</dbReference>
<dbReference type="AlphaFoldDB" id="A0A917I1T4"/>
<dbReference type="RefSeq" id="WP_188599306.1">
    <property type="nucleotide sequence ID" value="NZ_BMJW01000003.1"/>
</dbReference>
<organism evidence="5 6">
    <name type="scientific">Polaribacter pacificus</name>
    <dbReference type="NCBI Taxonomy" id="1775173"/>
    <lineage>
        <taxon>Bacteria</taxon>
        <taxon>Pseudomonadati</taxon>
        <taxon>Bacteroidota</taxon>
        <taxon>Flavobacteriia</taxon>
        <taxon>Flavobacteriales</taxon>
        <taxon>Flavobacteriaceae</taxon>
    </lineage>
</organism>
<dbReference type="Pfam" id="PF00106">
    <property type="entry name" value="adh_short"/>
    <property type="match status" value="1"/>
</dbReference>
<comment type="subcellular location">
    <subcellularLocation>
        <location evidence="1">Cytoplasm</location>
    </subcellularLocation>
</comment>
<dbReference type="GO" id="GO:0004757">
    <property type="term" value="F:sepiapterin reductase (NADP+) activity"/>
    <property type="evidence" value="ECO:0007669"/>
    <property type="project" value="TreeGrafter"/>
</dbReference>
<dbReference type="Gene3D" id="3.40.50.720">
    <property type="entry name" value="NAD(P)-binding Rossmann-like Domain"/>
    <property type="match status" value="1"/>
</dbReference>
<dbReference type="GO" id="GO:0006729">
    <property type="term" value="P:tetrahydrobiopterin biosynthetic process"/>
    <property type="evidence" value="ECO:0007669"/>
    <property type="project" value="TreeGrafter"/>
</dbReference>
<dbReference type="InterPro" id="IPR036291">
    <property type="entry name" value="NAD(P)-bd_dom_sf"/>
</dbReference>
<dbReference type="GO" id="GO:0005737">
    <property type="term" value="C:cytoplasm"/>
    <property type="evidence" value="ECO:0007669"/>
    <property type="project" value="UniProtKB-SubCell"/>
</dbReference>
<evidence type="ECO:0000256" key="3">
    <source>
        <dbReference type="ARBA" id="ARBA00022857"/>
    </source>
</evidence>
<reference evidence="5" key="2">
    <citation type="submission" date="2020-09" db="EMBL/GenBank/DDBJ databases">
        <authorList>
            <person name="Sun Q."/>
            <person name="Zhou Y."/>
        </authorList>
    </citation>
    <scope>NUCLEOTIDE SEQUENCE</scope>
    <source>
        <strain evidence="5">CGMCC 1.15763</strain>
    </source>
</reference>
<evidence type="ECO:0000256" key="4">
    <source>
        <dbReference type="ARBA" id="ARBA00023002"/>
    </source>
</evidence>
<evidence type="ECO:0000313" key="5">
    <source>
        <dbReference type="EMBL" id="GGH02047.1"/>
    </source>
</evidence>
<comment type="caution">
    <text evidence="5">The sequence shown here is derived from an EMBL/GenBank/DDBJ whole genome shotgun (WGS) entry which is preliminary data.</text>
</comment>
<accession>A0A917I1T4</accession>
<evidence type="ECO:0000256" key="2">
    <source>
        <dbReference type="ARBA" id="ARBA00022490"/>
    </source>
</evidence>
<dbReference type="InterPro" id="IPR051721">
    <property type="entry name" value="Biopterin_syn/organic_redct"/>
</dbReference>
<dbReference type="Proteomes" id="UP000633278">
    <property type="component" value="Unassembled WGS sequence"/>
</dbReference>
<keyword evidence="6" id="KW-1185">Reference proteome</keyword>
<dbReference type="PANTHER" id="PTHR44085">
    <property type="entry name" value="SEPIAPTERIN REDUCTASE"/>
    <property type="match status" value="1"/>
</dbReference>
<dbReference type="PROSITE" id="PS00061">
    <property type="entry name" value="ADH_SHORT"/>
    <property type="match status" value="1"/>
</dbReference>
<dbReference type="InterPro" id="IPR002347">
    <property type="entry name" value="SDR_fam"/>
</dbReference>
<dbReference type="SUPFAM" id="SSF51735">
    <property type="entry name" value="NAD(P)-binding Rossmann-fold domains"/>
    <property type="match status" value="1"/>
</dbReference>
<keyword evidence="2" id="KW-0963">Cytoplasm</keyword>
<keyword evidence="3" id="KW-0521">NADP</keyword>
<proteinExistence type="predicted"/>
<evidence type="ECO:0000313" key="6">
    <source>
        <dbReference type="Proteomes" id="UP000633278"/>
    </source>
</evidence>
<dbReference type="InterPro" id="IPR020904">
    <property type="entry name" value="Sc_DH/Rdtase_CS"/>
</dbReference>
<sequence>MNVLIITGGSNGIGKAIAEKYALENHTVFSISRSKAKDVTFEQIIADLSNTSETIRAINNVFSSIETKTISSITLLNNAGGLGNINTLGNLDSEKIQQTIHLNTTTPLVLANEFIRLTKKLICKKQIISISSGAAINPYSGWSVYCASKAALDMITRVIATEQSQIENGMKSMAIYPGVVDTNMQVAIRKTPESKFKAVQRFKDLKSNNELYSPEFVADKIYQIDTLYQLESGAIIDLRKFNYEKS</sequence>
<keyword evidence="4" id="KW-0560">Oxidoreductase</keyword>
<dbReference type="EMBL" id="BMJW01000003">
    <property type="protein sequence ID" value="GGH02047.1"/>
    <property type="molecule type" value="Genomic_DNA"/>
</dbReference>
<name>A0A917I1T4_9FLAO</name>
<evidence type="ECO:0000256" key="1">
    <source>
        <dbReference type="ARBA" id="ARBA00004496"/>
    </source>
</evidence>
<reference evidence="5" key="1">
    <citation type="journal article" date="2014" name="Int. J. Syst. Evol. Microbiol.">
        <title>Complete genome sequence of Corynebacterium casei LMG S-19264T (=DSM 44701T), isolated from a smear-ripened cheese.</title>
        <authorList>
            <consortium name="US DOE Joint Genome Institute (JGI-PGF)"/>
            <person name="Walter F."/>
            <person name="Albersmeier A."/>
            <person name="Kalinowski J."/>
            <person name="Ruckert C."/>
        </authorList>
    </citation>
    <scope>NUCLEOTIDE SEQUENCE</scope>
    <source>
        <strain evidence="5">CGMCC 1.15763</strain>
    </source>
</reference>
<dbReference type="PANTHER" id="PTHR44085:SF2">
    <property type="entry name" value="SEPIAPTERIN REDUCTASE"/>
    <property type="match status" value="1"/>
</dbReference>
<gene>
    <name evidence="5" type="primary">yueD</name>
    <name evidence="5" type="ORF">GCM10011416_21010</name>
</gene>
<protein>
    <submittedName>
        <fullName evidence="5">Benzil reductase</fullName>
    </submittedName>
</protein>